<organism evidence="8 9">
    <name type="scientific">Priestia megaterium</name>
    <name type="common">Bacillus megaterium</name>
    <dbReference type="NCBI Taxonomy" id="1404"/>
    <lineage>
        <taxon>Bacteria</taxon>
        <taxon>Bacillati</taxon>
        <taxon>Bacillota</taxon>
        <taxon>Bacilli</taxon>
        <taxon>Bacillales</taxon>
        <taxon>Bacillaceae</taxon>
        <taxon>Priestia</taxon>
    </lineage>
</organism>
<dbReference type="PROSITE" id="PS50850">
    <property type="entry name" value="MFS"/>
    <property type="match status" value="1"/>
</dbReference>
<comment type="subcellular location">
    <subcellularLocation>
        <location evidence="1">Cell membrane</location>
        <topology evidence="1">Multi-pass membrane protein</topology>
    </subcellularLocation>
</comment>
<accession>A0A6M6E2Y7</accession>
<dbReference type="PANTHER" id="PTHR11662">
    <property type="entry name" value="SOLUTE CARRIER FAMILY 17"/>
    <property type="match status" value="1"/>
</dbReference>
<keyword evidence="4 6" id="KW-1133">Transmembrane helix</keyword>
<keyword evidence="2" id="KW-0813">Transport</keyword>
<sequence length="479" mass="53254">MRNFKWEKYHTIWLFLLIGWIFNSADRSITGPVITWMIQNHVSFLQDAAHPYALGGFLGSLLFTGYMLTQFPGGMLGDKYGYRTILTISLIWAGIATLLSGLFSLLIVFIILRITVGLGEGAYYSNDRALVIEVTPYKKRNLGMGVVITGLAIGLTLGTLSVPYMIELGENILGKHEGWRMPFIILGIATLLVGICLYSLFKRDKKEMHYRNAFIELFSYSLLFLLAILLIYKVTDWIGLSDWMVAVLELILAFTLIAFSLRGKNKNKNTSINLFSKNLLLMYLSAVAILWNLWFFSYWSISIVTSTAGTSFLQATLTAAFNAGAGILGYPAGGFLADYVMKKNWSKKSLLCFLTFAQGALTIAFGFYLLSGGHSVLIMGILLFITSLFFNALQPISHSLTADMVEAKFRGSAFGMWNLIGEMGAVLSPVINGALRDTTGSWIFPVFLDGIIILISFILILFVSTKSPDFKLVKRQEIA</sequence>
<dbReference type="InterPro" id="IPR020846">
    <property type="entry name" value="MFS_dom"/>
</dbReference>
<dbReference type="InterPro" id="IPR011701">
    <property type="entry name" value="MFS"/>
</dbReference>
<evidence type="ECO:0000256" key="2">
    <source>
        <dbReference type="ARBA" id="ARBA00022448"/>
    </source>
</evidence>
<keyword evidence="5 6" id="KW-0472">Membrane</keyword>
<feature type="transmembrane region" description="Helical" evidence="6">
    <location>
        <begin position="349"/>
        <end position="370"/>
    </location>
</feature>
<dbReference type="Proteomes" id="UP000501076">
    <property type="component" value="Plasmid pFDU301B"/>
</dbReference>
<dbReference type="Gene3D" id="1.20.1250.20">
    <property type="entry name" value="MFS general substrate transporter like domains"/>
    <property type="match status" value="2"/>
</dbReference>
<dbReference type="GO" id="GO:0022857">
    <property type="term" value="F:transmembrane transporter activity"/>
    <property type="evidence" value="ECO:0007669"/>
    <property type="project" value="InterPro"/>
</dbReference>
<protein>
    <submittedName>
        <fullName evidence="8">MFS transporter</fullName>
    </submittedName>
</protein>
<feature type="transmembrane region" description="Helical" evidence="6">
    <location>
        <begin position="376"/>
        <end position="393"/>
    </location>
</feature>
<feature type="transmembrane region" description="Helical" evidence="6">
    <location>
        <begin position="414"/>
        <end position="435"/>
    </location>
</feature>
<gene>
    <name evidence="8" type="ORF">FDZ14_34350</name>
</gene>
<feature type="transmembrane region" description="Helical" evidence="6">
    <location>
        <begin position="145"/>
        <end position="166"/>
    </location>
</feature>
<dbReference type="SUPFAM" id="SSF103473">
    <property type="entry name" value="MFS general substrate transporter"/>
    <property type="match status" value="1"/>
</dbReference>
<evidence type="ECO:0000313" key="8">
    <source>
        <dbReference type="EMBL" id="QJX81180.1"/>
    </source>
</evidence>
<keyword evidence="8" id="KW-0614">Plasmid</keyword>
<evidence type="ECO:0000256" key="5">
    <source>
        <dbReference type="ARBA" id="ARBA00023136"/>
    </source>
</evidence>
<feature type="transmembrane region" description="Helical" evidence="6">
    <location>
        <begin position="51"/>
        <end position="68"/>
    </location>
</feature>
<evidence type="ECO:0000256" key="6">
    <source>
        <dbReference type="SAM" id="Phobius"/>
    </source>
</evidence>
<feature type="transmembrane region" description="Helical" evidence="6">
    <location>
        <begin position="238"/>
        <end position="259"/>
    </location>
</feature>
<feature type="transmembrane region" description="Helical" evidence="6">
    <location>
        <begin position="213"/>
        <end position="232"/>
    </location>
</feature>
<geneLocation type="plasmid" evidence="9">
    <name>pfdu301b</name>
</geneLocation>
<feature type="transmembrane region" description="Helical" evidence="6">
    <location>
        <begin position="178"/>
        <end position="201"/>
    </location>
</feature>
<feature type="domain" description="Major facilitator superfamily (MFS) profile" evidence="7">
    <location>
        <begin position="12"/>
        <end position="468"/>
    </location>
</feature>
<dbReference type="RefSeq" id="WP_171779162.1">
    <property type="nucleotide sequence ID" value="NZ_CM125446.1"/>
</dbReference>
<evidence type="ECO:0000313" key="9">
    <source>
        <dbReference type="Proteomes" id="UP000501076"/>
    </source>
</evidence>
<dbReference type="InterPro" id="IPR050382">
    <property type="entry name" value="MFS_Na/Anion_cotransporter"/>
</dbReference>
<dbReference type="GO" id="GO:0005886">
    <property type="term" value="C:plasma membrane"/>
    <property type="evidence" value="ECO:0007669"/>
    <property type="project" value="UniProtKB-SubCell"/>
</dbReference>
<dbReference type="InterPro" id="IPR036259">
    <property type="entry name" value="MFS_trans_sf"/>
</dbReference>
<dbReference type="EMBL" id="CP045274">
    <property type="protein sequence ID" value="QJX81180.1"/>
    <property type="molecule type" value="Genomic_DNA"/>
</dbReference>
<evidence type="ECO:0000259" key="7">
    <source>
        <dbReference type="PROSITE" id="PS50850"/>
    </source>
</evidence>
<dbReference type="AlphaFoldDB" id="A0A6M6E2Y7"/>
<reference evidence="8 9" key="1">
    <citation type="submission" date="2019-10" db="EMBL/GenBank/DDBJ databases">
        <title>Complete genome sequences for adaption low water activity.</title>
        <authorList>
            <person name="Zhao L."/>
            <person name="Zhong J."/>
        </authorList>
    </citation>
    <scope>NUCLEOTIDE SEQUENCE [LARGE SCALE GENOMIC DNA]</scope>
    <source>
        <strain evidence="8 9">FDU301</strain>
        <plasmid evidence="9">pfdu301b</plasmid>
    </source>
</reference>
<proteinExistence type="predicted"/>
<evidence type="ECO:0000256" key="4">
    <source>
        <dbReference type="ARBA" id="ARBA00022989"/>
    </source>
</evidence>
<name>A0A6M6E2Y7_PRIMG</name>
<evidence type="ECO:0000256" key="1">
    <source>
        <dbReference type="ARBA" id="ARBA00004651"/>
    </source>
</evidence>
<feature type="transmembrane region" description="Helical" evidence="6">
    <location>
        <begin position="280"/>
        <end position="301"/>
    </location>
</feature>
<dbReference type="PANTHER" id="PTHR11662:SF399">
    <property type="entry name" value="FI19708P1-RELATED"/>
    <property type="match status" value="1"/>
</dbReference>
<dbReference type="Pfam" id="PF07690">
    <property type="entry name" value="MFS_1"/>
    <property type="match status" value="1"/>
</dbReference>
<evidence type="ECO:0000256" key="3">
    <source>
        <dbReference type="ARBA" id="ARBA00022692"/>
    </source>
</evidence>
<keyword evidence="3 6" id="KW-0812">Transmembrane</keyword>
<feature type="transmembrane region" description="Helical" evidence="6">
    <location>
        <begin position="313"/>
        <end position="337"/>
    </location>
</feature>
<feature type="transmembrane region" description="Helical" evidence="6">
    <location>
        <begin position="441"/>
        <end position="465"/>
    </location>
</feature>